<name>A0A6A5S1J1_9PLEO</name>
<feature type="compositionally biased region" description="Polar residues" evidence="1">
    <location>
        <begin position="7"/>
        <end position="28"/>
    </location>
</feature>
<feature type="compositionally biased region" description="Basic residues" evidence="1">
    <location>
        <begin position="130"/>
        <end position="141"/>
    </location>
</feature>
<feature type="compositionally biased region" description="Pro residues" evidence="1">
    <location>
        <begin position="162"/>
        <end position="178"/>
    </location>
</feature>
<gene>
    <name evidence="2" type="ORF">M421DRAFT_867</name>
</gene>
<feature type="compositionally biased region" description="Basic residues" evidence="1">
    <location>
        <begin position="41"/>
        <end position="53"/>
    </location>
</feature>
<sequence length="415" mass="45688">MNRLKSKASQFFQNSPTQDENVAITATDQEADFSAGIERSLRKKPSRFFRKQKDKPLPSPPYLDPSEGPPPPLPKDHDPSERADAVVSNLAETAETETDKSLQSPPASRKSASSKTHTSSDKESHDAARKTKQHPVLKKRPSFASLRKSSSRVFRSNTEGQDPPPPPMPQIPIKTPTPKPRRPNLRPFEYIRSARSSRSNQGRIRSISRPISHVQSQLPANFDSYKVPFTEPMSPPPPRPARPGSLDEDLVALARDGGARTILHTPSRARTLTASTVSVAWSPALSRVGSEEAYARLGLPSGHSSLSLPRSPVFDSPLAANFPLDPNLPLPFCDSDGSVLGYGRFSAYVKARQQYGSGGYGDGVEAGDRDQGPLELYRASRCADWTLERRVSGKLGERGMLFRDRWGGWHLVRDI</sequence>
<dbReference type="OrthoDB" id="3785477at2759"/>
<dbReference type="RefSeq" id="XP_033453708.1">
    <property type="nucleotide sequence ID" value="XM_033597594.1"/>
</dbReference>
<keyword evidence="3" id="KW-1185">Reference proteome</keyword>
<accession>A0A6A5S1J1</accession>
<reference evidence="2" key="1">
    <citation type="journal article" date="2020" name="Stud. Mycol.">
        <title>101 Dothideomycetes genomes: a test case for predicting lifestyles and emergence of pathogens.</title>
        <authorList>
            <person name="Haridas S."/>
            <person name="Albert R."/>
            <person name="Binder M."/>
            <person name="Bloem J."/>
            <person name="Labutti K."/>
            <person name="Salamov A."/>
            <person name="Andreopoulos B."/>
            <person name="Baker S."/>
            <person name="Barry K."/>
            <person name="Bills G."/>
            <person name="Bluhm B."/>
            <person name="Cannon C."/>
            <person name="Castanera R."/>
            <person name="Culley D."/>
            <person name="Daum C."/>
            <person name="Ezra D."/>
            <person name="Gonzalez J."/>
            <person name="Henrissat B."/>
            <person name="Kuo A."/>
            <person name="Liang C."/>
            <person name="Lipzen A."/>
            <person name="Lutzoni F."/>
            <person name="Magnuson J."/>
            <person name="Mondo S."/>
            <person name="Nolan M."/>
            <person name="Ohm R."/>
            <person name="Pangilinan J."/>
            <person name="Park H.-J."/>
            <person name="Ramirez L."/>
            <person name="Alfaro M."/>
            <person name="Sun H."/>
            <person name="Tritt A."/>
            <person name="Yoshinaga Y."/>
            <person name="Zwiers L.-H."/>
            <person name="Turgeon B."/>
            <person name="Goodwin S."/>
            <person name="Spatafora J."/>
            <person name="Crous P."/>
            <person name="Grigoriev I."/>
        </authorList>
    </citation>
    <scope>NUCLEOTIDE SEQUENCE</scope>
    <source>
        <strain evidence="2">CBS 183.55</strain>
    </source>
</reference>
<evidence type="ECO:0000313" key="3">
    <source>
        <dbReference type="Proteomes" id="UP000800082"/>
    </source>
</evidence>
<dbReference type="EMBL" id="ML978957">
    <property type="protein sequence ID" value="KAF1933460.1"/>
    <property type="molecule type" value="Genomic_DNA"/>
</dbReference>
<evidence type="ECO:0000256" key="1">
    <source>
        <dbReference type="SAM" id="MobiDB-lite"/>
    </source>
</evidence>
<feature type="region of interest" description="Disordered" evidence="1">
    <location>
        <begin position="1"/>
        <end position="187"/>
    </location>
</feature>
<dbReference type="AlphaFoldDB" id="A0A6A5S1J1"/>
<evidence type="ECO:0000313" key="2">
    <source>
        <dbReference type="EMBL" id="KAF1933460.1"/>
    </source>
</evidence>
<feature type="compositionally biased region" description="Pro residues" evidence="1">
    <location>
        <begin position="57"/>
        <end position="73"/>
    </location>
</feature>
<feature type="compositionally biased region" description="Basic and acidic residues" evidence="1">
    <location>
        <begin position="74"/>
        <end position="84"/>
    </location>
</feature>
<feature type="compositionally biased region" description="Polar residues" evidence="1">
    <location>
        <begin position="147"/>
        <end position="160"/>
    </location>
</feature>
<feature type="compositionally biased region" description="Basic and acidic residues" evidence="1">
    <location>
        <begin position="118"/>
        <end position="129"/>
    </location>
</feature>
<dbReference type="Proteomes" id="UP000800082">
    <property type="component" value="Unassembled WGS sequence"/>
</dbReference>
<organism evidence="2 3">
    <name type="scientific">Didymella exigua CBS 183.55</name>
    <dbReference type="NCBI Taxonomy" id="1150837"/>
    <lineage>
        <taxon>Eukaryota</taxon>
        <taxon>Fungi</taxon>
        <taxon>Dikarya</taxon>
        <taxon>Ascomycota</taxon>
        <taxon>Pezizomycotina</taxon>
        <taxon>Dothideomycetes</taxon>
        <taxon>Pleosporomycetidae</taxon>
        <taxon>Pleosporales</taxon>
        <taxon>Pleosporineae</taxon>
        <taxon>Didymellaceae</taxon>
        <taxon>Didymella</taxon>
    </lineage>
</organism>
<proteinExistence type="predicted"/>
<feature type="compositionally biased region" description="Low complexity" evidence="1">
    <location>
        <begin position="104"/>
        <end position="115"/>
    </location>
</feature>
<protein>
    <submittedName>
        <fullName evidence="2">Uncharacterized protein</fullName>
    </submittedName>
</protein>
<dbReference type="GeneID" id="54355261"/>